<keyword evidence="2" id="KW-1185">Reference proteome</keyword>
<evidence type="ECO:0000313" key="2">
    <source>
        <dbReference type="Proteomes" id="UP000024635"/>
    </source>
</evidence>
<gene>
    <name evidence="1" type="primary">Acey_s0141.g2265</name>
    <name evidence="1" type="ORF">Y032_0141g2265</name>
</gene>
<proteinExistence type="predicted"/>
<comment type="caution">
    <text evidence="1">The sequence shown here is derived from an EMBL/GenBank/DDBJ whole genome shotgun (WGS) entry which is preliminary data.</text>
</comment>
<dbReference type="Proteomes" id="UP000024635">
    <property type="component" value="Unassembled WGS sequence"/>
</dbReference>
<accession>A0A016T425</accession>
<dbReference type="AlphaFoldDB" id="A0A016T425"/>
<reference evidence="2" key="1">
    <citation type="journal article" date="2015" name="Nat. Genet.">
        <title>The genome and transcriptome of the zoonotic hookworm Ancylostoma ceylanicum identify infection-specific gene families.</title>
        <authorList>
            <person name="Schwarz E.M."/>
            <person name="Hu Y."/>
            <person name="Antoshechkin I."/>
            <person name="Miller M.M."/>
            <person name="Sternberg P.W."/>
            <person name="Aroian R.V."/>
        </authorList>
    </citation>
    <scope>NUCLEOTIDE SEQUENCE</scope>
    <source>
        <strain evidence="2">HY135</strain>
    </source>
</reference>
<organism evidence="1 2">
    <name type="scientific">Ancylostoma ceylanicum</name>
    <dbReference type="NCBI Taxonomy" id="53326"/>
    <lineage>
        <taxon>Eukaryota</taxon>
        <taxon>Metazoa</taxon>
        <taxon>Ecdysozoa</taxon>
        <taxon>Nematoda</taxon>
        <taxon>Chromadorea</taxon>
        <taxon>Rhabditida</taxon>
        <taxon>Rhabditina</taxon>
        <taxon>Rhabditomorpha</taxon>
        <taxon>Strongyloidea</taxon>
        <taxon>Ancylostomatidae</taxon>
        <taxon>Ancylostomatinae</taxon>
        <taxon>Ancylostoma</taxon>
    </lineage>
</organism>
<dbReference type="EMBL" id="JARK01001477">
    <property type="protein sequence ID" value="EYB97427.1"/>
    <property type="molecule type" value="Genomic_DNA"/>
</dbReference>
<sequence length="92" mass="10561">MRRWTFPFSCTRVETSVFVGPTMQLAISAQIHANWSVMRPSPFQLRSESLDSCCNEEGLVDDDLDCFFLNFRNSTIEGKRQHEARSSVLDVD</sequence>
<protein>
    <submittedName>
        <fullName evidence="1">Uncharacterized protein</fullName>
    </submittedName>
</protein>
<name>A0A016T425_9BILA</name>
<evidence type="ECO:0000313" key="1">
    <source>
        <dbReference type="EMBL" id="EYB97427.1"/>
    </source>
</evidence>